<dbReference type="RefSeq" id="WP_204630629.1">
    <property type="nucleotide sequence ID" value="NZ_BSOC01000007.1"/>
</dbReference>
<name>A0ABS2KCW0_9GAMM</name>
<organism evidence="2 3">
    <name type="scientific">Dyella mobilis</name>
    <dbReference type="NCBI Taxonomy" id="1849582"/>
    <lineage>
        <taxon>Bacteria</taxon>
        <taxon>Pseudomonadati</taxon>
        <taxon>Pseudomonadota</taxon>
        <taxon>Gammaproteobacteria</taxon>
        <taxon>Lysobacterales</taxon>
        <taxon>Rhodanobacteraceae</taxon>
        <taxon>Dyella</taxon>
    </lineage>
</organism>
<dbReference type="Proteomes" id="UP001430193">
    <property type="component" value="Unassembled WGS sequence"/>
</dbReference>
<keyword evidence="1" id="KW-0472">Membrane</keyword>
<comment type="caution">
    <text evidence="2">The sequence shown here is derived from an EMBL/GenBank/DDBJ whole genome shotgun (WGS) entry which is preliminary data.</text>
</comment>
<proteinExistence type="predicted"/>
<evidence type="ECO:0000313" key="3">
    <source>
        <dbReference type="Proteomes" id="UP001430193"/>
    </source>
</evidence>
<sequence>MANTQKHDNDQLAIVAGELKNGTWLANAQRRSQRRKSAWNILLPLLGFPLWGAITFSLTKGASHLHGLVHPDAPNLFHNGPLTLSQALTLFPSFIAAIFPAFLLANFFVYLIPAARRAMDLEDRGYPGTSYRTSQCALFKCGLWALAICLPLILAGALLV</sequence>
<evidence type="ECO:0000313" key="2">
    <source>
        <dbReference type="EMBL" id="MBM7129016.1"/>
    </source>
</evidence>
<dbReference type="EMBL" id="JADIKF010000036">
    <property type="protein sequence ID" value="MBM7129016.1"/>
    <property type="molecule type" value="Genomic_DNA"/>
</dbReference>
<reference evidence="2" key="1">
    <citation type="submission" date="2020-10" db="EMBL/GenBank/DDBJ databases">
        <title>Phylogeny of dyella-like bacteria.</title>
        <authorList>
            <person name="Fu J."/>
        </authorList>
    </citation>
    <scope>NUCLEOTIDE SEQUENCE</scope>
    <source>
        <strain evidence="2">DHON07</strain>
    </source>
</reference>
<feature type="transmembrane region" description="Helical" evidence="1">
    <location>
        <begin position="136"/>
        <end position="159"/>
    </location>
</feature>
<gene>
    <name evidence="2" type="ORF">ISS99_05720</name>
</gene>
<keyword evidence="1" id="KW-1133">Transmembrane helix</keyword>
<keyword evidence="1" id="KW-0812">Transmembrane</keyword>
<accession>A0ABS2KCW0</accession>
<feature type="transmembrane region" description="Helical" evidence="1">
    <location>
        <begin position="90"/>
        <end position="115"/>
    </location>
</feature>
<protein>
    <submittedName>
        <fullName evidence="2">Uncharacterized protein</fullName>
    </submittedName>
</protein>
<feature type="transmembrane region" description="Helical" evidence="1">
    <location>
        <begin position="38"/>
        <end position="58"/>
    </location>
</feature>
<evidence type="ECO:0000256" key="1">
    <source>
        <dbReference type="SAM" id="Phobius"/>
    </source>
</evidence>
<keyword evidence="3" id="KW-1185">Reference proteome</keyword>